<comment type="caution">
    <text evidence="2">The sequence shown here is derived from an EMBL/GenBank/DDBJ whole genome shotgun (WGS) entry which is preliminary data.</text>
</comment>
<evidence type="ECO:0008006" key="5">
    <source>
        <dbReference type="Google" id="ProtNLM"/>
    </source>
</evidence>
<accession>A0A9P7MST8</accession>
<keyword evidence="3" id="KW-1185">Reference proteome</keyword>
<dbReference type="InterPro" id="IPR025255">
    <property type="entry name" value="DUF4202"/>
</dbReference>
<organism evidence="2 4">
    <name type="scientific">Claviceps arundinis</name>
    <dbReference type="NCBI Taxonomy" id="1623583"/>
    <lineage>
        <taxon>Eukaryota</taxon>
        <taxon>Fungi</taxon>
        <taxon>Dikarya</taxon>
        <taxon>Ascomycota</taxon>
        <taxon>Pezizomycotina</taxon>
        <taxon>Sordariomycetes</taxon>
        <taxon>Hypocreomycetidae</taxon>
        <taxon>Hypocreales</taxon>
        <taxon>Clavicipitaceae</taxon>
        <taxon>Claviceps</taxon>
    </lineage>
</organism>
<reference evidence="2 3" key="1">
    <citation type="journal article" date="2020" name="bioRxiv">
        <title>Whole genome comparisons of ergot fungi reveals the divergence and evolution of species within the genus Claviceps are the result of varying mechanisms driving genome evolution and host range expansion.</title>
        <authorList>
            <person name="Wyka S.A."/>
            <person name="Mondo S.J."/>
            <person name="Liu M."/>
            <person name="Dettman J."/>
            <person name="Nalam V."/>
            <person name="Broders K.D."/>
        </authorList>
    </citation>
    <scope>NUCLEOTIDE SEQUENCE</scope>
    <source>
        <strain evidence="2">CCC 1102</strain>
        <strain evidence="1 3">LM583</strain>
    </source>
</reference>
<dbReference type="PANTHER" id="PTHR41729">
    <property type="entry name" value="GLUTAMYL-TRNA SYNTHETASE"/>
    <property type="match status" value="1"/>
</dbReference>
<protein>
    <recommendedName>
        <fullName evidence="5">Glutamyl-tRNA synthetase</fullName>
    </recommendedName>
</protein>
<proteinExistence type="predicted"/>
<dbReference type="Proteomes" id="UP000742024">
    <property type="component" value="Unassembled WGS sequence"/>
</dbReference>
<dbReference type="AlphaFoldDB" id="A0A9P7MST8"/>
<name>A0A9P7MST8_9HYPO</name>
<evidence type="ECO:0000313" key="3">
    <source>
        <dbReference type="Proteomes" id="UP000742024"/>
    </source>
</evidence>
<dbReference type="EMBL" id="SRPR01000100">
    <property type="protein sequence ID" value="KAG5960400.1"/>
    <property type="molecule type" value="Genomic_DNA"/>
</dbReference>
<gene>
    <name evidence="2" type="ORF">E4U56_001375</name>
    <name evidence="1" type="ORF">E4U57_000185</name>
</gene>
<evidence type="ECO:0000313" key="4">
    <source>
        <dbReference type="Proteomes" id="UP000784919"/>
    </source>
</evidence>
<dbReference type="EMBL" id="SRPS01000139">
    <property type="protein sequence ID" value="KAG5966146.1"/>
    <property type="molecule type" value="Genomic_DNA"/>
</dbReference>
<evidence type="ECO:0000313" key="1">
    <source>
        <dbReference type="EMBL" id="KAG5960400.1"/>
    </source>
</evidence>
<sequence>MAAPSLTTLPPAYEQALRLIDQAHAEDPTKVDGPDGSSAEPYELHYALKMTKWLERRCPNASPALQVACRAQHFRRWEMPRSTFPMTRPGYLSWRARQKSQAASQVSSLLASQPSQLSLPDGERERIAALIRKEGLTTDDETQVLEDVACLVFLDDQLDAFEAKEHVSEEKMMIILGKTWAKMTEQGRKLALEMDLSDRARMLVGRALEG</sequence>
<dbReference type="Proteomes" id="UP000784919">
    <property type="component" value="Unassembled WGS sequence"/>
</dbReference>
<dbReference type="OrthoDB" id="417697at2759"/>
<evidence type="ECO:0000313" key="2">
    <source>
        <dbReference type="EMBL" id="KAG5966146.1"/>
    </source>
</evidence>
<dbReference type="PANTHER" id="PTHR41729:SF1">
    <property type="entry name" value="GLUTAMYL-TRNA SYNTHETASE"/>
    <property type="match status" value="1"/>
</dbReference>
<dbReference type="Pfam" id="PF13875">
    <property type="entry name" value="DUF4202"/>
    <property type="match status" value="1"/>
</dbReference>